<proteinExistence type="predicted"/>
<dbReference type="eggNOG" id="arCOG07421">
    <property type="taxonomic scope" value="Archaea"/>
</dbReference>
<keyword evidence="2" id="KW-1185">Reference proteome</keyword>
<dbReference type="GeneID" id="6166071"/>
<dbReference type="RefSeq" id="WP_012349814.1">
    <property type="nucleotide sequence ID" value="NC_010525.1"/>
</dbReference>
<protein>
    <submittedName>
        <fullName evidence="1">Uncharacterized protein</fullName>
    </submittedName>
</protein>
<dbReference type="AlphaFoldDB" id="B1YC81"/>
<dbReference type="STRING" id="444157.Tneu_0447"/>
<evidence type="ECO:0000313" key="1">
    <source>
        <dbReference type="EMBL" id="ACB39394.1"/>
    </source>
</evidence>
<dbReference type="KEGG" id="tne:Tneu_0447"/>
<reference evidence="1" key="1">
    <citation type="submission" date="2008-03" db="EMBL/GenBank/DDBJ databases">
        <title>Complete sequence of Thermoproteus neutrophilus V24Sta.</title>
        <authorList>
            <consortium name="US DOE Joint Genome Institute"/>
            <person name="Copeland A."/>
            <person name="Lucas S."/>
            <person name="Lapidus A."/>
            <person name="Glavina del Rio T."/>
            <person name="Dalin E."/>
            <person name="Tice H."/>
            <person name="Bruce D."/>
            <person name="Goodwin L."/>
            <person name="Pitluck S."/>
            <person name="Sims D."/>
            <person name="Brettin T."/>
            <person name="Detter J.C."/>
            <person name="Han C."/>
            <person name="Kuske C.R."/>
            <person name="Schmutz J."/>
            <person name="Larimer F."/>
            <person name="Land M."/>
            <person name="Hauser L."/>
            <person name="Kyrpides N."/>
            <person name="Mikhailova N."/>
            <person name="Biddle J.F."/>
            <person name="Zhang Z."/>
            <person name="Fitz-Gibbon S.T."/>
            <person name="Lowe T.M."/>
            <person name="Saltikov C."/>
            <person name="House C.H."/>
            <person name="Richardson P."/>
        </authorList>
    </citation>
    <scope>NUCLEOTIDE SEQUENCE [LARGE SCALE GENOMIC DNA]</scope>
    <source>
        <strain evidence="1">V24Sta</strain>
    </source>
</reference>
<sequence length="180" mass="19242">MSEVDLVLLAVLLFAGWYLGASLAARWINRRAVSRCGCEAARWLGGASSLYVDLRCGGRRVEVFINRLPWDNPLNLAASLVARRRGYTAVRLKADADLGVFDASRVGSGRRIGAFYVVNTSGPRWAVEAAAKAGEEAGAWRVTASGGVLQLLFPHTDCGRAVQSALTFLEKLPRGPPAGG</sequence>
<dbReference type="EMBL" id="CP001014">
    <property type="protein sequence ID" value="ACB39394.1"/>
    <property type="molecule type" value="Genomic_DNA"/>
</dbReference>
<evidence type="ECO:0000313" key="2">
    <source>
        <dbReference type="Proteomes" id="UP000001694"/>
    </source>
</evidence>
<gene>
    <name evidence="1" type="ordered locus">Tneu_0447</name>
</gene>
<accession>B1YC81</accession>
<dbReference type="OrthoDB" id="28875at2157"/>
<name>B1YC81_PYRNV</name>
<dbReference type="HOGENOM" id="CLU_1451482_0_0_2"/>
<organism evidence="1 2">
    <name type="scientific">Pyrobaculum neutrophilum (strain DSM 2338 / JCM 9278 / NBRC 100436 / V24Sta)</name>
    <name type="common">Thermoproteus neutrophilus</name>
    <dbReference type="NCBI Taxonomy" id="444157"/>
    <lineage>
        <taxon>Archaea</taxon>
        <taxon>Thermoproteota</taxon>
        <taxon>Thermoprotei</taxon>
        <taxon>Thermoproteales</taxon>
        <taxon>Thermoproteaceae</taxon>
        <taxon>Pyrobaculum</taxon>
    </lineage>
</organism>
<dbReference type="Proteomes" id="UP000001694">
    <property type="component" value="Chromosome"/>
</dbReference>